<dbReference type="Pfam" id="PF18780">
    <property type="entry name" value="HNH_repeat"/>
    <property type="match status" value="2"/>
</dbReference>
<gene>
    <name evidence="1" type="ORF">Enr17x_28720</name>
</gene>
<dbReference type="AlphaFoldDB" id="A0A518ICL0"/>
<reference evidence="1 2" key="1">
    <citation type="submission" date="2019-03" db="EMBL/GenBank/DDBJ databases">
        <title>Deep-cultivation of Planctomycetes and their phenomic and genomic characterization uncovers novel biology.</title>
        <authorList>
            <person name="Wiegand S."/>
            <person name="Jogler M."/>
            <person name="Boedeker C."/>
            <person name="Pinto D."/>
            <person name="Vollmers J."/>
            <person name="Rivas-Marin E."/>
            <person name="Kohn T."/>
            <person name="Peeters S.H."/>
            <person name="Heuer A."/>
            <person name="Rast P."/>
            <person name="Oberbeckmann S."/>
            <person name="Bunk B."/>
            <person name="Jeske O."/>
            <person name="Meyerdierks A."/>
            <person name="Storesund J.E."/>
            <person name="Kallscheuer N."/>
            <person name="Luecker S."/>
            <person name="Lage O.M."/>
            <person name="Pohl T."/>
            <person name="Merkel B.J."/>
            <person name="Hornburger P."/>
            <person name="Mueller R.-W."/>
            <person name="Bruemmer F."/>
            <person name="Labrenz M."/>
            <person name="Spormann A.M."/>
            <person name="Op den Camp H."/>
            <person name="Overmann J."/>
            <person name="Amann R."/>
            <person name="Jetten M.S.M."/>
            <person name="Mascher T."/>
            <person name="Medema M.H."/>
            <person name="Devos D.P."/>
            <person name="Kaster A.-K."/>
            <person name="Ovreas L."/>
            <person name="Rohde M."/>
            <person name="Galperin M.Y."/>
            <person name="Jogler C."/>
        </authorList>
    </citation>
    <scope>NUCLEOTIDE SEQUENCE [LARGE SCALE GENOMIC DNA]</scope>
    <source>
        <strain evidence="1 2">Enr17</strain>
    </source>
</reference>
<dbReference type="KEGG" id="gfm:Enr17x_28720"/>
<protein>
    <submittedName>
        <fullName evidence="1">Uncharacterized protein</fullName>
    </submittedName>
</protein>
<evidence type="ECO:0000313" key="1">
    <source>
        <dbReference type="EMBL" id="QDV50827.1"/>
    </source>
</evidence>
<name>A0A518ICL0_9PLAN</name>
<keyword evidence="2" id="KW-1185">Reference proteome</keyword>
<organism evidence="1 2">
    <name type="scientific">Gimesia fumaroli</name>
    <dbReference type="NCBI Taxonomy" id="2527976"/>
    <lineage>
        <taxon>Bacteria</taxon>
        <taxon>Pseudomonadati</taxon>
        <taxon>Planctomycetota</taxon>
        <taxon>Planctomycetia</taxon>
        <taxon>Planctomycetales</taxon>
        <taxon>Planctomycetaceae</taxon>
        <taxon>Gimesia</taxon>
    </lineage>
</organism>
<proteinExistence type="predicted"/>
<dbReference type="InterPro" id="IPR041025">
    <property type="entry name" value="HNH_repeat"/>
</dbReference>
<dbReference type="EMBL" id="CP037452">
    <property type="protein sequence ID" value="QDV50827.1"/>
    <property type="molecule type" value="Genomic_DNA"/>
</dbReference>
<accession>A0A518ICL0</accession>
<dbReference type="OrthoDB" id="9770340at2"/>
<evidence type="ECO:0000313" key="2">
    <source>
        <dbReference type="Proteomes" id="UP000318313"/>
    </source>
</evidence>
<sequence>MSDELSQAQFEIIEELKRIAKKLGVKQVSMNDFEEHREISALTTVMNHFGTWNEAIEAAGLVPYPPGGSNREPIISDDELLMEIILLHEQFGKPPSDRRMNSHGKYSVRPYLARWGSFTKAREAAYEKYGIPEKE</sequence>
<dbReference type="RefSeq" id="WP_145309608.1">
    <property type="nucleotide sequence ID" value="NZ_CP037452.1"/>
</dbReference>
<dbReference type="Proteomes" id="UP000318313">
    <property type="component" value="Chromosome"/>
</dbReference>